<evidence type="ECO:0000256" key="1">
    <source>
        <dbReference type="SAM" id="MobiDB-lite"/>
    </source>
</evidence>
<dbReference type="VEuPathDB" id="FungiDB:MPH_13005"/>
<reference evidence="2 3" key="1">
    <citation type="journal article" date="2012" name="BMC Genomics">
        <title>Tools to kill: Genome of one of the most destructive plant pathogenic fungi Macrophomina phaseolina.</title>
        <authorList>
            <person name="Islam M.S."/>
            <person name="Haque M.S."/>
            <person name="Islam M.M."/>
            <person name="Emdad E.M."/>
            <person name="Halim A."/>
            <person name="Hossen Q.M.M."/>
            <person name="Hossain M.Z."/>
            <person name="Ahmed B."/>
            <person name="Rahim S."/>
            <person name="Rahman M.S."/>
            <person name="Alam M.M."/>
            <person name="Hou S."/>
            <person name="Wan X."/>
            <person name="Saito J.A."/>
            <person name="Alam M."/>
        </authorList>
    </citation>
    <scope>NUCLEOTIDE SEQUENCE [LARGE SCALE GENOMIC DNA]</scope>
    <source>
        <strain evidence="2 3">MS6</strain>
    </source>
</reference>
<feature type="region of interest" description="Disordered" evidence="1">
    <location>
        <begin position="207"/>
        <end position="239"/>
    </location>
</feature>
<sequence>MRTRGGQEESGDGGGRVKGRARFGSLARCANSTQPQIVSYCGGKGGVSWAEVRSDYSSGDVAAVIGCAACRGKWESFLMSIPFLFRQLSTKEFLRAAAVSGGEAIFFPAPAAAFPPEARTGQATRRHPRPGRADLLTAPEAAGGWRSWALLCLHSAGERACAQLTYPVRVAWLRKIVRVEKLSASSTGKKAWLSFDLPPPSIRTRLGSSSATPVVGGKTAEIGGNRRRARRVCDSRRSE</sequence>
<dbReference type="InParanoid" id="K2RZP0"/>
<dbReference type="AlphaFoldDB" id="K2RZP0"/>
<dbReference type="Proteomes" id="UP000007129">
    <property type="component" value="Unassembled WGS sequence"/>
</dbReference>
<gene>
    <name evidence="2" type="ORF">MPH_13005</name>
</gene>
<name>K2RZP0_MACPH</name>
<evidence type="ECO:0000313" key="3">
    <source>
        <dbReference type="Proteomes" id="UP000007129"/>
    </source>
</evidence>
<proteinExistence type="predicted"/>
<dbReference type="EMBL" id="AHHD01000562">
    <property type="protein sequence ID" value="EKG09915.1"/>
    <property type="molecule type" value="Genomic_DNA"/>
</dbReference>
<organism evidence="2 3">
    <name type="scientific">Macrophomina phaseolina (strain MS6)</name>
    <name type="common">Charcoal rot fungus</name>
    <dbReference type="NCBI Taxonomy" id="1126212"/>
    <lineage>
        <taxon>Eukaryota</taxon>
        <taxon>Fungi</taxon>
        <taxon>Dikarya</taxon>
        <taxon>Ascomycota</taxon>
        <taxon>Pezizomycotina</taxon>
        <taxon>Dothideomycetes</taxon>
        <taxon>Dothideomycetes incertae sedis</taxon>
        <taxon>Botryosphaeriales</taxon>
        <taxon>Botryosphaeriaceae</taxon>
        <taxon>Macrophomina</taxon>
    </lineage>
</organism>
<evidence type="ECO:0000313" key="2">
    <source>
        <dbReference type="EMBL" id="EKG09915.1"/>
    </source>
</evidence>
<protein>
    <submittedName>
        <fullName evidence="2">Uncharacterized protein</fullName>
    </submittedName>
</protein>
<accession>K2RZP0</accession>
<comment type="caution">
    <text evidence="2">The sequence shown here is derived from an EMBL/GenBank/DDBJ whole genome shotgun (WGS) entry which is preliminary data.</text>
</comment>
<dbReference type="HOGENOM" id="CLU_1161345_0_0_1"/>